<dbReference type="Proteomes" id="UP000198131">
    <property type="component" value="Unassembled WGS sequence"/>
</dbReference>
<name>A0A212T7C4_9BACT</name>
<organism evidence="1 2">
    <name type="scientific">Hymenobacter gelipurpurascens</name>
    <dbReference type="NCBI Taxonomy" id="89968"/>
    <lineage>
        <taxon>Bacteria</taxon>
        <taxon>Pseudomonadati</taxon>
        <taxon>Bacteroidota</taxon>
        <taxon>Cytophagia</taxon>
        <taxon>Cytophagales</taxon>
        <taxon>Hymenobacteraceae</taxon>
        <taxon>Hymenobacter</taxon>
    </lineage>
</organism>
<dbReference type="EMBL" id="FYEW01000001">
    <property type="protein sequence ID" value="SNC61760.1"/>
    <property type="molecule type" value="Genomic_DNA"/>
</dbReference>
<dbReference type="AlphaFoldDB" id="A0A212T7C4"/>
<gene>
    <name evidence="1" type="ORF">SAMN06265337_0533</name>
</gene>
<sequence>MFEWPRQRNWRKLRSLNARINLLPFHFTISSARFVHIVCPSHIPV</sequence>
<protein>
    <submittedName>
        <fullName evidence="1">Uncharacterized protein</fullName>
    </submittedName>
</protein>
<evidence type="ECO:0000313" key="2">
    <source>
        <dbReference type="Proteomes" id="UP000198131"/>
    </source>
</evidence>
<reference evidence="2" key="1">
    <citation type="submission" date="2017-06" db="EMBL/GenBank/DDBJ databases">
        <authorList>
            <person name="Varghese N."/>
            <person name="Submissions S."/>
        </authorList>
    </citation>
    <scope>NUCLEOTIDE SEQUENCE [LARGE SCALE GENOMIC DNA]</scope>
    <source>
        <strain evidence="2">DSM 11116</strain>
    </source>
</reference>
<keyword evidence="2" id="KW-1185">Reference proteome</keyword>
<proteinExistence type="predicted"/>
<evidence type="ECO:0000313" key="1">
    <source>
        <dbReference type="EMBL" id="SNC61760.1"/>
    </source>
</evidence>
<accession>A0A212T7C4</accession>